<reference evidence="2 3" key="1">
    <citation type="submission" date="2016-06" db="EMBL/GenBank/DDBJ databases">
        <title>Genome sequence of endosymbiont of Candidatus Endolucinida thiodiazotropha.</title>
        <authorList>
            <person name="Poehlein A."/>
            <person name="Koenig S."/>
            <person name="Heiden S.E."/>
            <person name="Thuermer A."/>
            <person name="Voget S."/>
            <person name="Daniel R."/>
            <person name="Markert S."/>
            <person name="Gros O."/>
            <person name="Schweder T."/>
        </authorList>
    </citation>
    <scope>NUCLEOTIDE SEQUENCE [LARGE SCALE GENOMIC DNA]</scope>
    <source>
        <strain evidence="2 3">COS</strain>
    </source>
</reference>
<dbReference type="RefSeq" id="WP_305782102.1">
    <property type="nucleotide sequence ID" value="NZ_MARB01000009.1"/>
</dbReference>
<comment type="caution">
    <text evidence="2">The sequence shown here is derived from an EMBL/GenBank/DDBJ whole genome shotgun (WGS) entry which is preliminary data.</text>
</comment>
<organism evidence="2 3">
    <name type="scientific">Candidatus Thiodiazotropha endolucinida</name>
    <dbReference type="NCBI Taxonomy" id="1655433"/>
    <lineage>
        <taxon>Bacteria</taxon>
        <taxon>Pseudomonadati</taxon>
        <taxon>Pseudomonadota</taxon>
        <taxon>Gammaproteobacteria</taxon>
        <taxon>Chromatiales</taxon>
        <taxon>Sedimenticolaceae</taxon>
        <taxon>Candidatus Thiodiazotropha</taxon>
    </lineage>
</organism>
<dbReference type="Pfam" id="PF19489">
    <property type="entry name" value="SLT_4"/>
    <property type="match status" value="1"/>
</dbReference>
<dbReference type="SUPFAM" id="SSF53955">
    <property type="entry name" value="Lysozyme-like"/>
    <property type="match status" value="1"/>
</dbReference>
<dbReference type="InterPro" id="IPR045795">
    <property type="entry name" value="SLT_4"/>
</dbReference>
<gene>
    <name evidence="2" type="ORF">CODIS_19840</name>
</gene>
<dbReference type="AlphaFoldDB" id="A0A7Z0VM90"/>
<dbReference type="InterPro" id="IPR023346">
    <property type="entry name" value="Lysozyme-like_dom_sf"/>
</dbReference>
<dbReference type="Proteomes" id="UP000094769">
    <property type="component" value="Unassembled WGS sequence"/>
</dbReference>
<proteinExistence type="predicted"/>
<keyword evidence="3" id="KW-1185">Reference proteome</keyword>
<evidence type="ECO:0000313" key="3">
    <source>
        <dbReference type="Proteomes" id="UP000094769"/>
    </source>
</evidence>
<evidence type="ECO:0000313" key="2">
    <source>
        <dbReference type="EMBL" id="ODJ87876.1"/>
    </source>
</evidence>
<name>A0A7Z0VM90_9GAMM</name>
<feature type="domain" description="Transglycosylase SLT" evidence="1">
    <location>
        <begin position="28"/>
        <end position="209"/>
    </location>
</feature>
<dbReference type="CDD" id="cd00442">
    <property type="entry name" value="Lyz-like"/>
    <property type="match status" value="1"/>
</dbReference>
<dbReference type="EMBL" id="MARB01000009">
    <property type="protein sequence ID" value="ODJ87876.1"/>
    <property type="molecule type" value="Genomic_DNA"/>
</dbReference>
<sequence>MHNLNGIRFEPVSHQSKSSGLALVRTAILPCLMAVYGCSSSPPRNMADACDIFEEKDDWYEASEEAFEKWGVPIHVQLAIIHQESRFEHDAKPPREKLFWFIPWFRKSSAYGYAQVQDTTWEWYQRETGNSWADRDDYEDAVDFIGWYGSVSHRKLGISKWDTYRQYLAYHEGHGGYKRASYNKKPWLLKVARKVESNAKRYRSQIASCRERLERGWSLWPF</sequence>
<accession>A0A7Z0VM90</accession>
<dbReference type="Gene3D" id="1.10.530.10">
    <property type="match status" value="1"/>
</dbReference>
<evidence type="ECO:0000259" key="1">
    <source>
        <dbReference type="Pfam" id="PF19489"/>
    </source>
</evidence>
<protein>
    <recommendedName>
        <fullName evidence="1">Transglycosylase SLT domain-containing protein</fullName>
    </recommendedName>
</protein>